<dbReference type="AlphaFoldDB" id="A0A2N3LP25"/>
<evidence type="ECO:0000259" key="8">
    <source>
        <dbReference type="PROSITE" id="PS50928"/>
    </source>
</evidence>
<dbReference type="GO" id="GO:0055085">
    <property type="term" value="P:transmembrane transport"/>
    <property type="evidence" value="ECO:0007669"/>
    <property type="project" value="InterPro"/>
</dbReference>
<keyword evidence="3" id="KW-1003">Cell membrane</keyword>
<evidence type="ECO:0000256" key="6">
    <source>
        <dbReference type="ARBA" id="ARBA00023136"/>
    </source>
</evidence>
<keyword evidence="10" id="KW-1185">Reference proteome</keyword>
<dbReference type="PANTHER" id="PTHR30193">
    <property type="entry name" value="ABC TRANSPORTER PERMEASE PROTEIN"/>
    <property type="match status" value="1"/>
</dbReference>
<keyword evidence="2 7" id="KW-0813">Transport</keyword>
<reference evidence="9 10" key="1">
    <citation type="submission" date="2017-11" db="EMBL/GenBank/DDBJ databases">
        <title>Bacillus camelliae sp. nov., isolated from pu'er tea.</title>
        <authorList>
            <person name="Niu L."/>
        </authorList>
    </citation>
    <scope>NUCLEOTIDE SEQUENCE [LARGE SCALE GENOMIC DNA]</scope>
    <source>
        <strain evidence="9 10">7578-1</strain>
    </source>
</reference>
<evidence type="ECO:0000256" key="5">
    <source>
        <dbReference type="ARBA" id="ARBA00022989"/>
    </source>
</evidence>
<evidence type="ECO:0000256" key="2">
    <source>
        <dbReference type="ARBA" id="ARBA00022448"/>
    </source>
</evidence>
<dbReference type="Pfam" id="PF00528">
    <property type="entry name" value="BPD_transp_1"/>
    <property type="match status" value="1"/>
</dbReference>
<keyword evidence="6 7" id="KW-0472">Membrane</keyword>
<feature type="transmembrane region" description="Helical" evidence="7">
    <location>
        <begin position="289"/>
        <end position="307"/>
    </location>
</feature>
<sequence>MERRGFAAVKKFMKELYKNRVWLLMVLPGTIWFLLFSYLPMFGTVIAFKNFRYDPNGFFSSIFNSEWVGFDNFKFLFSTNDAFVITRNTVLYNAIFIILGLILGVGIAIVLSELANKKLSKVYQTGMLFPHFLSWVVVSYFVYTFLSADRGLINNLLEWFGGHPISWYNQSKYWPFILVIVNMWKGVGYGSIVYLAAIVGIDRTYYEAAMIDGATKWKQIRHVTIPMITPLIVILTILNVGKIFNSDFGLFYQVPRDSGPLFSTTNVIDTFVYRGLTTMGDIGMSTAAGLYQSAVGFILVLLTNYIVKKIDKEYALF</sequence>
<keyword evidence="4 7" id="KW-0812">Transmembrane</keyword>
<dbReference type="OrthoDB" id="9785836at2"/>
<feature type="transmembrane region" description="Helical" evidence="7">
    <location>
        <begin position="132"/>
        <end position="153"/>
    </location>
</feature>
<dbReference type="EMBL" id="PIQO01000002">
    <property type="protein sequence ID" value="PKR86345.1"/>
    <property type="molecule type" value="Genomic_DNA"/>
</dbReference>
<dbReference type="InterPro" id="IPR000515">
    <property type="entry name" value="MetI-like"/>
</dbReference>
<keyword evidence="5 7" id="KW-1133">Transmembrane helix</keyword>
<name>A0A2N3LP25_9BACI</name>
<feature type="transmembrane region" description="Helical" evidence="7">
    <location>
        <begin position="21"/>
        <end position="48"/>
    </location>
</feature>
<organism evidence="9 10">
    <name type="scientific">Heyndrickxia camelliae</name>
    <dbReference type="NCBI Taxonomy" id="1707093"/>
    <lineage>
        <taxon>Bacteria</taxon>
        <taxon>Bacillati</taxon>
        <taxon>Bacillota</taxon>
        <taxon>Bacilli</taxon>
        <taxon>Bacillales</taxon>
        <taxon>Bacillaceae</taxon>
        <taxon>Heyndrickxia</taxon>
    </lineage>
</organism>
<dbReference type="SUPFAM" id="SSF161098">
    <property type="entry name" value="MetI-like"/>
    <property type="match status" value="1"/>
</dbReference>
<evidence type="ECO:0000256" key="7">
    <source>
        <dbReference type="RuleBase" id="RU363032"/>
    </source>
</evidence>
<dbReference type="GO" id="GO:0005886">
    <property type="term" value="C:plasma membrane"/>
    <property type="evidence" value="ECO:0007669"/>
    <property type="project" value="UniProtKB-SubCell"/>
</dbReference>
<proteinExistence type="inferred from homology"/>
<comment type="similarity">
    <text evidence="7">Belongs to the binding-protein-dependent transport system permease family.</text>
</comment>
<dbReference type="PANTHER" id="PTHR30193:SF44">
    <property type="entry name" value="LACTOSE TRANSPORT SYSTEM PERMEASE PROTEIN LACF"/>
    <property type="match status" value="1"/>
</dbReference>
<dbReference type="PROSITE" id="PS50928">
    <property type="entry name" value="ABC_TM1"/>
    <property type="match status" value="1"/>
</dbReference>
<comment type="caution">
    <text evidence="9">The sequence shown here is derived from an EMBL/GenBank/DDBJ whole genome shotgun (WGS) entry which is preliminary data.</text>
</comment>
<dbReference type="InterPro" id="IPR051393">
    <property type="entry name" value="ABC_transporter_permease"/>
</dbReference>
<evidence type="ECO:0000313" key="10">
    <source>
        <dbReference type="Proteomes" id="UP000233440"/>
    </source>
</evidence>
<evidence type="ECO:0000313" key="9">
    <source>
        <dbReference type="EMBL" id="PKR86345.1"/>
    </source>
</evidence>
<evidence type="ECO:0000256" key="1">
    <source>
        <dbReference type="ARBA" id="ARBA00004651"/>
    </source>
</evidence>
<feature type="domain" description="ABC transmembrane type-1" evidence="8">
    <location>
        <begin position="86"/>
        <end position="303"/>
    </location>
</feature>
<dbReference type="Proteomes" id="UP000233440">
    <property type="component" value="Unassembled WGS sequence"/>
</dbReference>
<gene>
    <name evidence="9" type="ORF">CWO92_04395</name>
</gene>
<evidence type="ECO:0000256" key="3">
    <source>
        <dbReference type="ARBA" id="ARBA00022475"/>
    </source>
</evidence>
<feature type="transmembrane region" description="Helical" evidence="7">
    <location>
        <begin position="222"/>
        <end position="244"/>
    </location>
</feature>
<accession>A0A2N3LP25</accession>
<dbReference type="InterPro" id="IPR035906">
    <property type="entry name" value="MetI-like_sf"/>
</dbReference>
<feature type="transmembrane region" description="Helical" evidence="7">
    <location>
        <begin position="90"/>
        <end position="111"/>
    </location>
</feature>
<feature type="transmembrane region" description="Helical" evidence="7">
    <location>
        <begin position="173"/>
        <end position="201"/>
    </location>
</feature>
<protein>
    <submittedName>
        <fullName evidence="9">Sugar ABC transporter permease</fullName>
    </submittedName>
</protein>
<dbReference type="CDD" id="cd06261">
    <property type="entry name" value="TM_PBP2"/>
    <property type="match status" value="1"/>
</dbReference>
<dbReference type="Gene3D" id="1.10.3720.10">
    <property type="entry name" value="MetI-like"/>
    <property type="match status" value="1"/>
</dbReference>
<evidence type="ECO:0000256" key="4">
    <source>
        <dbReference type="ARBA" id="ARBA00022692"/>
    </source>
</evidence>
<comment type="subcellular location">
    <subcellularLocation>
        <location evidence="1 7">Cell membrane</location>
        <topology evidence="1 7">Multi-pass membrane protein</topology>
    </subcellularLocation>
</comment>